<evidence type="ECO:0000313" key="2">
    <source>
        <dbReference type="Proteomes" id="UP000179786"/>
    </source>
</evidence>
<gene>
    <name evidence="1" type="ORF">BET10_08550</name>
</gene>
<protein>
    <submittedName>
        <fullName evidence="1">Uncharacterized protein</fullName>
    </submittedName>
</protein>
<reference evidence="1 2" key="1">
    <citation type="submission" date="2016-09" db="EMBL/GenBank/DDBJ databases">
        <title>Pseudoalteromonas amylolytica sp. nov., isolated from the surface seawater.</title>
        <authorList>
            <person name="Wu Y.-H."/>
            <person name="Cheng H."/>
            <person name="Jin X.-B."/>
            <person name="Wang C.-S."/>
            <person name="Xu X.-W."/>
        </authorList>
    </citation>
    <scope>NUCLEOTIDE SEQUENCE [LARGE SCALE GENOMIC DNA]</scope>
    <source>
        <strain evidence="1 2">JW1</strain>
    </source>
</reference>
<name>A0A1S1MUK3_9GAMM</name>
<evidence type="ECO:0000313" key="1">
    <source>
        <dbReference type="EMBL" id="OHU90921.1"/>
    </source>
</evidence>
<keyword evidence="2" id="KW-1185">Reference proteome</keyword>
<organism evidence="1 2">
    <name type="scientific">Pseudoalteromonas amylolytica</name>
    <dbReference type="NCBI Taxonomy" id="1859457"/>
    <lineage>
        <taxon>Bacteria</taxon>
        <taxon>Pseudomonadati</taxon>
        <taxon>Pseudomonadota</taxon>
        <taxon>Gammaproteobacteria</taxon>
        <taxon>Alteromonadales</taxon>
        <taxon>Pseudoalteromonadaceae</taxon>
        <taxon>Pseudoalteromonas</taxon>
    </lineage>
</organism>
<sequence>MISLKSLETKLDACQSHIKLVFIPTKVFTTSFVTLLSNRKEQILILKNTHLQEYAAHNITTCSTTEVIKQLNAQDTSPKIIVVTPELLPHTVSSCRTMVYKEQRFIIPAFIELLLTNKQADLVIPFYTPNTVHFFIAPTANMPLQTVMQEYLSLLSAVGDHNALRQLSFLFTLQVEIHRLLTLQHYINAQEKANRNRYSAILLKAENQKRRMFELLEGESK</sequence>
<dbReference type="AlphaFoldDB" id="A0A1S1MUK3"/>
<dbReference type="RefSeq" id="WP_070984293.1">
    <property type="nucleotide sequence ID" value="NZ_MKJU01000025.1"/>
</dbReference>
<proteinExistence type="predicted"/>
<dbReference type="Proteomes" id="UP000179786">
    <property type="component" value="Unassembled WGS sequence"/>
</dbReference>
<dbReference type="EMBL" id="MKJU01000025">
    <property type="protein sequence ID" value="OHU90921.1"/>
    <property type="molecule type" value="Genomic_DNA"/>
</dbReference>
<comment type="caution">
    <text evidence="1">The sequence shown here is derived from an EMBL/GenBank/DDBJ whole genome shotgun (WGS) entry which is preliminary data.</text>
</comment>
<dbReference type="STRING" id="1859457.BET10_08550"/>
<accession>A0A1S1MUK3</accession>